<dbReference type="Proteomes" id="UP001480595">
    <property type="component" value="Unassembled WGS sequence"/>
</dbReference>
<evidence type="ECO:0000313" key="2">
    <source>
        <dbReference type="EMBL" id="KAK8061424.1"/>
    </source>
</evidence>
<gene>
    <name evidence="2" type="ORF">PG994_007790</name>
</gene>
<comment type="caution">
    <text evidence="2">The sequence shown here is derived from an EMBL/GenBank/DDBJ whole genome shotgun (WGS) entry which is preliminary data.</text>
</comment>
<evidence type="ECO:0000313" key="3">
    <source>
        <dbReference type="Proteomes" id="UP001480595"/>
    </source>
</evidence>
<keyword evidence="3" id="KW-1185">Reference proteome</keyword>
<feature type="transmembrane region" description="Helical" evidence="1">
    <location>
        <begin position="81"/>
        <end position="98"/>
    </location>
</feature>
<sequence>MERKTTRPSSALTGPGVVDLPKTMRALGVRKYTQMSGLEVLEVPVPEIKEPKQMLIKMHAAGFASGEANIIAGRMKMLRDVIVAIAALFPAELFRAVLGDDNVLPFWFLWIAALAQLYYRWRLRGTSIQRGVISGNAGAREDVEPVGEILATGKIQPVMTVVEMEDIEAVREAADKVLKIKGGVGGLVIKIA</sequence>
<dbReference type="RefSeq" id="XP_066714686.1">
    <property type="nucleotide sequence ID" value="XM_066859199.1"/>
</dbReference>
<dbReference type="EMBL" id="JAQQWL010000008">
    <property type="protein sequence ID" value="KAK8061424.1"/>
    <property type="molecule type" value="Genomic_DNA"/>
</dbReference>
<proteinExistence type="predicted"/>
<keyword evidence="1" id="KW-1133">Transmembrane helix</keyword>
<dbReference type="InterPro" id="IPR011032">
    <property type="entry name" value="GroES-like_sf"/>
</dbReference>
<keyword evidence="1" id="KW-0472">Membrane</keyword>
<accession>A0ABR1UR78</accession>
<dbReference type="SUPFAM" id="SSF50129">
    <property type="entry name" value="GroES-like"/>
    <property type="match status" value="1"/>
</dbReference>
<evidence type="ECO:0000256" key="1">
    <source>
        <dbReference type="SAM" id="Phobius"/>
    </source>
</evidence>
<protein>
    <submittedName>
        <fullName evidence="2">GroES-like protein</fullName>
    </submittedName>
</protein>
<dbReference type="Gene3D" id="3.90.180.10">
    <property type="entry name" value="Medium-chain alcohol dehydrogenases, catalytic domain"/>
    <property type="match status" value="1"/>
</dbReference>
<keyword evidence="1" id="KW-0812">Transmembrane</keyword>
<organism evidence="2 3">
    <name type="scientific">Apiospora phragmitis</name>
    <dbReference type="NCBI Taxonomy" id="2905665"/>
    <lineage>
        <taxon>Eukaryota</taxon>
        <taxon>Fungi</taxon>
        <taxon>Dikarya</taxon>
        <taxon>Ascomycota</taxon>
        <taxon>Pezizomycotina</taxon>
        <taxon>Sordariomycetes</taxon>
        <taxon>Xylariomycetidae</taxon>
        <taxon>Amphisphaeriales</taxon>
        <taxon>Apiosporaceae</taxon>
        <taxon>Apiospora</taxon>
    </lineage>
</organism>
<name>A0ABR1UR78_9PEZI</name>
<dbReference type="GeneID" id="92092262"/>
<feature type="transmembrane region" description="Helical" evidence="1">
    <location>
        <begin position="104"/>
        <end position="121"/>
    </location>
</feature>
<reference evidence="2 3" key="1">
    <citation type="submission" date="2023-01" db="EMBL/GenBank/DDBJ databases">
        <title>Analysis of 21 Apiospora genomes using comparative genomics revels a genus with tremendous synthesis potential of carbohydrate active enzymes and secondary metabolites.</title>
        <authorList>
            <person name="Sorensen T."/>
        </authorList>
    </citation>
    <scope>NUCLEOTIDE SEQUENCE [LARGE SCALE GENOMIC DNA]</scope>
    <source>
        <strain evidence="2 3">CBS 135458</strain>
    </source>
</reference>